<organism evidence="10 11">
    <name type="scientific">Candidatus Deianiraea vastatrix</name>
    <dbReference type="NCBI Taxonomy" id="2163644"/>
    <lineage>
        <taxon>Bacteria</taxon>
        <taxon>Pseudomonadati</taxon>
        <taxon>Pseudomonadota</taxon>
        <taxon>Alphaproteobacteria</taxon>
        <taxon>Rickettsiales</taxon>
        <taxon>Candidatus Deianiraeaceae</taxon>
        <taxon>Candidatus Deianiraea</taxon>
    </lineage>
</organism>
<dbReference type="InterPro" id="IPR002306">
    <property type="entry name" value="Trp-tRNA-ligase"/>
</dbReference>
<keyword evidence="6 9" id="KW-0648">Protein biosynthesis</keyword>
<dbReference type="Pfam" id="PF00579">
    <property type="entry name" value="tRNA-synt_1b"/>
    <property type="match status" value="2"/>
</dbReference>
<evidence type="ECO:0000256" key="9">
    <source>
        <dbReference type="RuleBase" id="RU363036"/>
    </source>
</evidence>
<dbReference type="InterPro" id="IPR050203">
    <property type="entry name" value="Trp-tRNA_synthetase"/>
</dbReference>
<comment type="similarity">
    <text evidence="1 9">Belongs to the class-I aminoacyl-tRNA synthetase family.</text>
</comment>
<dbReference type="PANTHER" id="PTHR43766">
    <property type="entry name" value="TRYPTOPHAN--TRNA LIGASE, MITOCHONDRIAL"/>
    <property type="match status" value="1"/>
</dbReference>
<accession>A0A5B8XDV2</accession>
<evidence type="ECO:0000256" key="3">
    <source>
        <dbReference type="ARBA" id="ARBA00022598"/>
    </source>
</evidence>
<dbReference type="InterPro" id="IPR001412">
    <property type="entry name" value="aa-tRNA-synth_I_CS"/>
</dbReference>
<dbReference type="InterPro" id="IPR002305">
    <property type="entry name" value="aa-tRNA-synth_Ic"/>
</dbReference>
<keyword evidence="3 9" id="KW-0436">Ligase</keyword>
<dbReference type="AlphaFoldDB" id="A0A5B8XDV2"/>
<keyword evidence="4 9" id="KW-0547">Nucleotide-binding</keyword>
<dbReference type="CDD" id="cd00806">
    <property type="entry name" value="TrpRS_core"/>
    <property type="match status" value="1"/>
</dbReference>
<dbReference type="PANTHER" id="PTHR43766:SF1">
    <property type="entry name" value="TRYPTOPHAN--TRNA LIGASE, MITOCHONDRIAL"/>
    <property type="match status" value="1"/>
</dbReference>
<evidence type="ECO:0000256" key="8">
    <source>
        <dbReference type="ARBA" id="ARBA00030268"/>
    </source>
</evidence>
<evidence type="ECO:0000313" key="10">
    <source>
        <dbReference type="EMBL" id="QED23410.1"/>
    </source>
</evidence>
<evidence type="ECO:0000256" key="5">
    <source>
        <dbReference type="ARBA" id="ARBA00022840"/>
    </source>
</evidence>
<protein>
    <recommendedName>
        <fullName evidence="2">tryptophan--tRNA ligase</fullName>
        <ecNumber evidence="2">6.1.1.2</ecNumber>
    </recommendedName>
    <alternativeName>
        <fullName evidence="8">Tryptophanyl-tRNA synthetase</fullName>
    </alternativeName>
</protein>
<dbReference type="Gene3D" id="1.10.240.10">
    <property type="entry name" value="Tyrosyl-Transfer RNA Synthetase"/>
    <property type="match status" value="1"/>
</dbReference>
<dbReference type="EC" id="6.1.1.2" evidence="2"/>
<dbReference type="Gene3D" id="3.40.50.620">
    <property type="entry name" value="HUPs"/>
    <property type="match status" value="2"/>
</dbReference>
<dbReference type="Proteomes" id="UP000321934">
    <property type="component" value="Chromosome"/>
</dbReference>
<sequence length="466" mass="52858">MSKTVISGMQPSGILHLGNYIGAILNWKSVIAKNPDWDYYFMAVDLHSLTSLKDGEKLRSNIIDAAICYCASGIDFSRDNISIFQQSKNKNHAELGWILQTITPIGWLERMTQFKDKKAMINTKLLGISKAMQSLQRECEDYITSRLEEVFDIRSNTAKIRANIGEIVQSNTYQFSDLFRTAEEIFAEKLGISDFNQQKHGDFMREIAKHCSEKAREYKMLDFEKQQEQSASSENINTGLFTYPALMAADILLYDADFVPVGDDQKQHIEFTRDIANRFNNLYANGAKKSDIMGKIAQQIRGNADGENCLKLPEAIIMEGSRIMSLTDGTKKMSKSDPSDASRILLTDTNDEIAKKISRAKTDSIRGVYYDIENRPDISNLIQILASTTKKSREEIEIDCKDFTTKQFKDTITDALISEISPIRENIEKMRQDKGEIVKILQKGVKKSIEKSEIVMEKVRKLVGVD</sequence>
<evidence type="ECO:0000256" key="2">
    <source>
        <dbReference type="ARBA" id="ARBA00013161"/>
    </source>
</evidence>
<keyword evidence="7 9" id="KW-0030">Aminoacyl-tRNA synthetase</keyword>
<dbReference type="GO" id="GO:0004830">
    <property type="term" value="F:tryptophan-tRNA ligase activity"/>
    <property type="evidence" value="ECO:0007669"/>
    <property type="project" value="UniProtKB-EC"/>
</dbReference>
<dbReference type="FunFam" id="1.10.240.10:FF:000002">
    <property type="entry name" value="Tryptophan--tRNA ligase"/>
    <property type="match status" value="1"/>
</dbReference>
<dbReference type="EMBL" id="CP029077">
    <property type="protein sequence ID" value="QED23410.1"/>
    <property type="molecule type" value="Genomic_DNA"/>
</dbReference>
<proteinExistence type="inferred from homology"/>
<dbReference type="GO" id="GO:0005524">
    <property type="term" value="F:ATP binding"/>
    <property type="evidence" value="ECO:0007669"/>
    <property type="project" value="UniProtKB-KW"/>
</dbReference>
<name>A0A5B8XDV2_9RICK</name>
<evidence type="ECO:0000256" key="4">
    <source>
        <dbReference type="ARBA" id="ARBA00022741"/>
    </source>
</evidence>
<dbReference type="OrthoDB" id="9801042at2"/>
<dbReference type="InterPro" id="IPR014729">
    <property type="entry name" value="Rossmann-like_a/b/a_fold"/>
</dbReference>
<keyword evidence="5 9" id="KW-0067">ATP-binding</keyword>
<evidence type="ECO:0000256" key="6">
    <source>
        <dbReference type="ARBA" id="ARBA00022917"/>
    </source>
</evidence>
<gene>
    <name evidence="10" type="ORF">Deia_00616</name>
</gene>
<evidence type="ECO:0000313" key="11">
    <source>
        <dbReference type="Proteomes" id="UP000321934"/>
    </source>
</evidence>
<evidence type="ECO:0000256" key="1">
    <source>
        <dbReference type="ARBA" id="ARBA00005594"/>
    </source>
</evidence>
<dbReference type="PROSITE" id="PS00178">
    <property type="entry name" value="AA_TRNA_LIGASE_I"/>
    <property type="match status" value="1"/>
</dbReference>
<keyword evidence="11" id="KW-1185">Reference proteome</keyword>
<dbReference type="GO" id="GO:0006436">
    <property type="term" value="P:tryptophanyl-tRNA aminoacylation"/>
    <property type="evidence" value="ECO:0007669"/>
    <property type="project" value="InterPro"/>
</dbReference>
<dbReference type="SUPFAM" id="SSF52374">
    <property type="entry name" value="Nucleotidylyl transferase"/>
    <property type="match status" value="1"/>
</dbReference>
<evidence type="ECO:0000256" key="7">
    <source>
        <dbReference type="ARBA" id="ARBA00023146"/>
    </source>
</evidence>
<dbReference type="PRINTS" id="PR01039">
    <property type="entry name" value="TRNASYNTHTRP"/>
</dbReference>
<reference evidence="10 11" key="1">
    <citation type="journal article" date="2019" name="ISME J.">
        <title>Deianiraea, an extracellular bacterium associated with the ciliate Paramecium, suggests an alternative scenario for the evolution of Rickettsiales.</title>
        <authorList>
            <person name="Castelli M."/>
            <person name="Sabaneyeva E."/>
            <person name="Lanzoni O."/>
            <person name="Lebedeva N."/>
            <person name="Floriano A.M."/>
            <person name="Gaiarsa S."/>
            <person name="Benken K."/>
            <person name="Modeo L."/>
            <person name="Bandi C."/>
            <person name="Potekhin A."/>
            <person name="Sassera D."/>
            <person name="Petroni G."/>
        </authorList>
    </citation>
    <scope>NUCLEOTIDE SEQUENCE [LARGE SCALE GENOMIC DNA]</scope>
    <source>
        <strain evidence="10">CyL4-1</strain>
    </source>
</reference>